<dbReference type="Gene3D" id="1.10.1060.10">
    <property type="entry name" value="Alpha-helical ferredoxin"/>
    <property type="match status" value="1"/>
</dbReference>
<dbReference type="Pfam" id="PF12831">
    <property type="entry name" value="FAD_oxidored"/>
    <property type="match status" value="1"/>
</dbReference>
<evidence type="ECO:0000256" key="4">
    <source>
        <dbReference type="ARBA" id="ARBA00022723"/>
    </source>
</evidence>
<accession>A0AAU8GA99</accession>
<dbReference type="RefSeq" id="WP_353713995.1">
    <property type="nucleotide sequence ID" value="NZ_CP159307.1"/>
</dbReference>
<evidence type="ECO:0000256" key="7">
    <source>
        <dbReference type="ARBA" id="ARBA00023004"/>
    </source>
</evidence>
<dbReference type="PROSITE" id="PS51379">
    <property type="entry name" value="4FE4S_FER_2"/>
    <property type="match status" value="4"/>
</dbReference>
<organism evidence="10">
    <name type="scientific">Dehalogenimonas sp. 4OHTPN</name>
    <dbReference type="NCBI Taxonomy" id="3166643"/>
    <lineage>
        <taxon>Bacteria</taxon>
        <taxon>Bacillati</taxon>
        <taxon>Chloroflexota</taxon>
        <taxon>Dehalococcoidia</taxon>
        <taxon>Dehalococcoidales</taxon>
        <taxon>Dehalococcoidaceae</taxon>
        <taxon>Dehalogenimonas</taxon>
    </lineage>
</organism>
<proteinExistence type="inferred from homology"/>
<evidence type="ECO:0000256" key="8">
    <source>
        <dbReference type="ARBA" id="ARBA00023014"/>
    </source>
</evidence>
<dbReference type="GO" id="GO:0046872">
    <property type="term" value="F:metal ion binding"/>
    <property type="evidence" value="ECO:0007669"/>
    <property type="project" value="UniProtKB-KW"/>
</dbReference>
<dbReference type="InterPro" id="IPR017900">
    <property type="entry name" value="4Fe4S_Fe_S_CS"/>
</dbReference>
<keyword evidence="5" id="KW-0285">Flavoprotein</keyword>
<dbReference type="PANTHER" id="PTHR43498:SF1">
    <property type="entry name" value="COB--COM HETERODISULFIDE REDUCTASE IRON-SULFUR SUBUNIT A"/>
    <property type="match status" value="1"/>
</dbReference>
<dbReference type="GO" id="GO:0051539">
    <property type="term" value="F:4 iron, 4 sulfur cluster binding"/>
    <property type="evidence" value="ECO:0007669"/>
    <property type="project" value="UniProtKB-KW"/>
</dbReference>
<dbReference type="PRINTS" id="PR00419">
    <property type="entry name" value="ADXRDTASE"/>
</dbReference>
<keyword evidence="7" id="KW-0408">Iron</keyword>
<comment type="cofactor">
    <cofactor evidence="1">
        <name>FAD</name>
        <dbReference type="ChEBI" id="CHEBI:57692"/>
    </cofactor>
</comment>
<dbReference type="PROSITE" id="PS00198">
    <property type="entry name" value="4FE4S_FER_1"/>
    <property type="match status" value="3"/>
</dbReference>
<evidence type="ECO:0000259" key="9">
    <source>
        <dbReference type="PROSITE" id="PS51379"/>
    </source>
</evidence>
<evidence type="ECO:0000256" key="3">
    <source>
        <dbReference type="ARBA" id="ARBA00022485"/>
    </source>
</evidence>
<dbReference type="SUPFAM" id="SSF46548">
    <property type="entry name" value="alpha-helical ferredoxin"/>
    <property type="match status" value="2"/>
</dbReference>
<dbReference type="GO" id="GO:0016491">
    <property type="term" value="F:oxidoreductase activity"/>
    <property type="evidence" value="ECO:0007669"/>
    <property type="project" value="UniProtKB-KW"/>
</dbReference>
<dbReference type="InterPro" id="IPR023753">
    <property type="entry name" value="FAD/NAD-binding_dom"/>
</dbReference>
<evidence type="ECO:0000256" key="6">
    <source>
        <dbReference type="ARBA" id="ARBA00023002"/>
    </source>
</evidence>
<dbReference type="AlphaFoldDB" id="A0AAU8GA99"/>
<evidence type="ECO:0000313" key="10">
    <source>
        <dbReference type="EMBL" id="XCH32723.1"/>
    </source>
</evidence>
<evidence type="ECO:0000256" key="1">
    <source>
        <dbReference type="ARBA" id="ARBA00001974"/>
    </source>
</evidence>
<dbReference type="SUPFAM" id="SSF51905">
    <property type="entry name" value="FAD/NAD(P)-binding domain"/>
    <property type="match status" value="1"/>
</dbReference>
<keyword evidence="8" id="KW-0411">Iron-sulfur</keyword>
<evidence type="ECO:0000256" key="2">
    <source>
        <dbReference type="ARBA" id="ARBA00006561"/>
    </source>
</evidence>
<keyword evidence="3" id="KW-0004">4Fe-4S</keyword>
<name>A0AAU8GA99_9CHLR</name>
<feature type="domain" description="4Fe-4S ferredoxin-type" evidence="9">
    <location>
        <begin position="1037"/>
        <end position="1066"/>
    </location>
</feature>
<dbReference type="Pfam" id="PF12838">
    <property type="entry name" value="Fer4_7"/>
    <property type="match status" value="1"/>
</dbReference>
<feature type="domain" description="4Fe-4S ferredoxin-type" evidence="9">
    <location>
        <begin position="238"/>
        <end position="268"/>
    </location>
</feature>
<dbReference type="SUPFAM" id="SSF54862">
    <property type="entry name" value="4Fe-4S ferredoxins"/>
    <property type="match status" value="1"/>
</dbReference>
<dbReference type="InterPro" id="IPR009051">
    <property type="entry name" value="Helical_ferredxn"/>
</dbReference>
<dbReference type="SUPFAM" id="SSF51971">
    <property type="entry name" value="Nucleotide-binding domain"/>
    <property type="match status" value="2"/>
</dbReference>
<sequence>MAEEIRTGVYICHCGINIASVVDVAAVAEYAGTLPGVVIARANKYTCSDPGQDIIKKDIAEFGLNRIVVAACSPTMHEKTYRRVLQAAGLNPYLLEMANIREHCAWVNRENPAAATQKAKDAVRAAVRRVGLQEPLVPRSIEVNPATLVVGGGIAGITAALEIADSGRRVYLVEKSPTIGGHMAQLDKTFPTLDCAACISTPRMSQAGQHPNIDLLSYSEVSAVSGHAGNFKVTVNRKTRYIREKDCKGCGDCAAVCPVSIPSEFDLGLVDRKAAYRPFPQSVPNTYTIDRRGTPPCRAACPAGVNAQGYIALIAQGKFAEALEVVRRTMPFAAVCGRVCTHPCEAECGRSDFDEAVSVRALKRFIAEYEIEHGRTPGTPSISRAEKVAVVGSGPAGLACAYDLLKLGYPVTVFEADDKAGGMLRYGIPTYRLPEAALNNDIDYLKELGAEIKTGIQVDSIEQLKDAGYHSVFVACGAWQSQKLGIPGELAGGVYDALGFLKKVRQGNAPPLGSKVAVIGGGNAAIDVARTAIRLGAPNVTIVYRRSRGEMPAISEEVAAAESECVKFHLLAAPVAVIEKGGKVAGLSCVRMDLGEPDASGRRRPVPITGSEFDIETDNVIVAVGQSVAASSFAELSRRPNGAIEADPVTLATGIEGVFSGGDVVTGPATVIEAIAAGKEAAVSIDRYLNGKGLGVDRKPQQNVVRPSLKGVARLPRVEIPHAPIVAGSFSETELTLSQAQAIAEAARCLNCAGCSDCRQCVEACEAKCIDFEQEADNVEIQVGNIVVATGYDTFDPSSISHYGYGKFDNIITSLEFERLANASGPTSGEIRLSDGRKPESVAIVHCVGSRDKNYHEYCSQICCMYSLKQAHLIQERTGASVYQMYIDLRCAGKGYEEFYKRVGDEGVNFVRGKVAEITDRTIGEETAGKLIVIVEDTLQGAVLRVPVDMVVLAVAAEPQKDAEAVGRLFGLSRSADGFFLERHPKLDPVATMNDGVFIAGCAQGPKDIPQTVAQAQAAAARVLATIAKGRIELEPRVSEVVEANCDGCAYCVEPCPFNALTLVEYMKDGELKKIVESDAVKCRGCGVCMATCPKAGIVIKGFTSDQLRAMVDALIGCA</sequence>
<gene>
    <name evidence="10" type="ORF">ABV300_06020</name>
</gene>
<dbReference type="InterPro" id="IPR017896">
    <property type="entry name" value="4Fe4S_Fe-S-bd"/>
</dbReference>
<keyword evidence="6" id="KW-0560">Oxidoreductase</keyword>
<keyword evidence="4" id="KW-0479">Metal-binding</keyword>
<dbReference type="InterPro" id="IPR039650">
    <property type="entry name" value="HdrA-like"/>
</dbReference>
<protein>
    <submittedName>
        <fullName evidence="10">FAD-dependent oxidoreductase</fullName>
    </submittedName>
</protein>
<dbReference type="Gene3D" id="3.50.50.60">
    <property type="entry name" value="FAD/NAD(P)-binding domain"/>
    <property type="match status" value="3"/>
</dbReference>
<dbReference type="InterPro" id="IPR028261">
    <property type="entry name" value="DPD_II"/>
</dbReference>
<dbReference type="PANTHER" id="PTHR43498">
    <property type="entry name" value="FERREDOXIN:COB-COM HETERODISULFIDE REDUCTASE SUBUNIT A"/>
    <property type="match status" value="1"/>
</dbReference>
<reference evidence="10" key="1">
    <citation type="submission" date="2024-06" db="EMBL/GenBank/DDBJ databases">
        <title>A Novel Isolate, Dehalogenimonas sp. Strain 4OHTPN, Dechlorinates Aromatic 4 Hydroxy chlorothalonil by a Novel Reductive Dehalogenase.</title>
        <authorList>
            <person name="Liu G."/>
        </authorList>
    </citation>
    <scope>NUCLEOTIDE SEQUENCE</scope>
    <source>
        <strain evidence="10">4OHTPN</strain>
    </source>
</reference>
<dbReference type="InterPro" id="IPR036188">
    <property type="entry name" value="FAD/NAD-bd_sf"/>
</dbReference>
<comment type="similarity">
    <text evidence="2">Belongs to the HdrA family.</text>
</comment>
<keyword evidence="5" id="KW-0274">FAD</keyword>
<dbReference type="Gene3D" id="3.30.70.20">
    <property type="match status" value="2"/>
</dbReference>
<dbReference type="EMBL" id="CP159307">
    <property type="protein sequence ID" value="XCH32723.1"/>
    <property type="molecule type" value="Genomic_DNA"/>
</dbReference>
<feature type="domain" description="4Fe-4S ferredoxin-type" evidence="9">
    <location>
        <begin position="1074"/>
        <end position="1103"/>
    </location>
</feature>
<feature type="domain" description="4Fe-4S ferredoxin-type" evidence="9">
    <location>
        <begin position="745"/>
        <end position="775"/>
    </location>
</feature>
<evidence type="ECO:0000256" key="5">
    <source>
        <dbReference type="ARBA" id="ARBA00022827"/>
    </source>
</evidence>
<dbReference type="Pfam" id="PF07992">
    <property type="entry name" value="Pyr_redox_2"/>
    <property type="match status" value="1"/>
</dbReference>
<dbReference type="Pfam" id="PF14691">
    <property type="entry name" value="Fer4_20"/>
    <property type="match status" value="1"/>
</dbReference>